<comment type="caution">
    <text evidence="1">The sequence shown here is derived from an EMBL/GenBank/DDBJ whole genome shotgun (WGS) entry which is preliminary data.</text>
</comment>
<proteinExistence type="predicted"/>
<evidence type="ECO:0000313" key="2">
    <source>
        <dbReference type="Proteomes" id="UP001231616"/>
    </source>
</evidence>
<accession>A0ABT9GW09</accession>
<reference evidence="1 2" key="1">
    <citation type="submission" date="2023-08" db="EMBL/GenBank/DDBJ databases">
        <authorList>
            <person name="Joshi A."/>
            <person name="Thite S."/>
        </authorList>
    </citation>
    <scope>NUCLEOTIDE SEQUENCE [LARGE SCALE GENOMIC DNA]</scope>
    <source>
        <strain evidence="1 2">AC40</strain>
    </source>
</reference>
<dbReference type="RefSeq" id="WP_305892519.1">
    <property type="nucleotide sequence ID" value="NZ_JAUZVZ010000004.1"/>
</dbReference>
<keyword evidence="2" id="KW-1185">Reference proteome</keyword>
<sequence>MKYMHLAVTVLVLVGLNPLSKVFGSDVDYSCESMGNTIDWRSPSTYFEFNRIINTITEHGCKYAKRKVSGKYRNDAEIIGVTPLFSFNDEISTFVACGPRTNVPMSILGAHPPQFIGGVAGYTEEYTVSENTPYELYQKDQSRRGTNRFDKWYSQWDIRRGNKNVFYDWSIYEYVESFESRMLINGRRNGESTFGPLTFKVSTAGPDHHIISTMTRGSRSYSFGFSGSFNGSFHPIDFRASLPSSKIEGESCYAAQEYTVITQRNTRPTIARVRKSSSTYTVEASDTHTTNDFLQYNWEFTGANGNSVFRSGRSVSASDHLFGNSVSVRVIVSDGNLAATRTQTYQLATYNPDPGYPTCPGCAIP</sequence>
<gene>
    <name evidence="1" type="ORF">Q3O60_03465</name>
</gene>
<dbReference type="EMBL" id="JAUZVZ010000004">
    <property type="protein sequence ID" value="MDP4535247.1"/>
    <property type="molecule type" value="Genomic_DNA"/>
</dbReference>
<dbReference type="Proteomes" id="UP001231616">
    <property type="component" value="Unassembled WGS sequence"/>
</dbReference>
<evidence type="ECO:0000313" key="1">
    <source>
        <dbReference type="EMBL" id="MDP4535247.1"/>
    </source>
</evidence>
<protein>
    <submittedName>
        <fullName evidence="1">Uncharacterized protein</fullName>
    </submittedName>
</protein>
<name>A0ABT9GW09_9GAMM</name>
<organism evidence="1 2">
    <name type="scientific">Alkalimonas collagenimarina</name>
    <dbReference type="NCBI Taxonomy" id="400390"/>
    <lineage>
        <taxon>Bacteria</taxon>
        <taxon>Pseudomonadati</taxon>
        <taxon>Pseudomonadota</taxon>
        <taxon>Gammaproteobacteria</taxon>
        <taxon>Alkalimonas</taxon>
    </lineage>
</organism>